<evidence type="ECO:0000259" key="3">
    <source>
        <dbReference type="Pfam" id="PF08541"/>
    </source>
</evidence>
<accession>A0A4R4ED61</accession>
<evidence type="ECO:0000313" key="5">
    <source>
        <dbReference type="EMBL" id="TCZ77133.1"/>
    </source>
</evidence>
<dbReference type="InterPro" id="IPR013747">
    <property type="entry name" value="ACP_syn_III_C"/>
</dbReference>
<proteinExistence type="predicted"/>
<keyword evidence="6" id="KW-1185">Reference proteome</keyword>
<sequence>MDATQVKAGAQRISIISTAVYIPQNFETSEQISAASGIPQDVLERKMGIKRKPIPGEEDHSCAMGIYAAREAITKAGIDPLEIDLVIYIGEEHKEYPVWTAALKLQQEVGALNAWGFDVALRCCTTIMAIKVAKNMMLADEDIRTVLLAGGYRNSDLIDYENPRTRFMFNLSAGGGAMILRKEASSLTNEGEAFTCLGEVLASHVITDGSFSEDVIICAGGTKQPITPEAFARRQQYFDVPDPEAMKARLDDKSMQNFVAAIRESVKKSGYRTEDINYLAILHMKKSAHEYVLHELGLTEEQTVYLENYGHIGQFDQILSLELGLQQGKIQSGDLVVLVSAGVGYAWGATTIKWR</sequence>
<comment type="caution">
    <text evidence="5">The sequence shown here is derived from an EMBL/GenBank/DDBJ whole genome shotgun (WGS) entry which is preliminary data.</text>
</comment>
<evidence type="ECO:0000256" key="2">
    <source>
        <dbReference type="ARBA" id="ARBA00023315"/>
    </source>
</evidence>
<reference evidence="5 6" key="1">
    <citation type="submission" date="2019-03" db="EMBL/GenBank/DDBJ databases">
        <authorList>
            <person name="Kim M.K.M."/>
        </authorList>
    </citation>
    <scope>NUCLEOTIDE SEQUENCE [LARGE SCALE GENOMIC DNA]</scope>
    <source>
        <strain evidence="5 6">18JY21-1</strain>
    </source>
</reference>
<name>A0A4R4ED61_9BACL</name>
<dbReference type="Proteomes" id="UP000295418">
    <property type="component" value="Unassembled WGS sequence"/>
</dbReference>
<gene>
    <name evidence="5" type="ORF">E0485_11760</name>
</gene>
<dbReference type="PANTHER" id="PTHR34069">
    <property type="entry name" value="3-OXOACYL-[ACYL-CARRIER-PROTEIN] SYNTHASE 3"/>
    <property type="match status" value="1"/>
</dbReference>
<dbReference type="InterPro" id="IPR016039">
    <property type="entry name" value="Thiolase-like"/>
</dbReference>
<dbReference type="GO" id="GO:0006633">
    <property type="term" value="P:fatty acid biosynthetic process"/>
    <property type="evidence" value="ECO:0007669"/>
    <property type="project" value="InterPro"/>
</dbReference>
<dbReference type="Pfam" id="PF08545">
    <property type="entry name" value="ACP_syn_III"/>
    <property type="match status" value="1"/>
</dbReference>
<keyword evidence="2" id="KW-0012">Acyltransferase</keyword>
<dbReference type="GO" id="GO:0044550">
    <property type="term" value="P:secondary metabolite biosynthetic process"/>
    <property type="evidence" value="ECO:0007669"/>
    <property type="project" value="TreeGrafter"/>
</dbReference>
<evidence type="ECO:0000259" key="4">
    <source>
        <dbReference type="Pfam" id="PF08545"/>
    </source>
</evidence>
<dbReference type="EMBL" id="SKFG01000010">
    <property type="protein sequence ID" value="TCZ77133.1"/>
    <property type="molecule type" value="Genomic_DNA"/>
</dbReference>
<dbReference type="SUPFAM" id="SSF53901">
    <property type="entry name" value="Thiolase-like"/>
    <property type="match status" value="1"/>
</dbReference>
<dbReference type="Gene3D" id="3.40.47.10">
    <property type="match status" value="2"/>
</dbReference>
<feature type="domain" description="Beta-ketoacyl-[acyl-carrier-protein] synthase III N-terminal" evidence="4">
    <location>
        <begin position="117"/>
        <end position="184"/>
    </location>
</feature>
<keyword evidence="1" id="KW-0808">Transferase</keyword>
<protein>
    <submittedName>
        <fullName evidence="5">3-oxoacyl-ACP synthase</fullName>
    </submittedName>
</protein>
<dbReference type="PANTHER" id="PTHR34069:SF2">
    <property type="entry name" value="BETA-KETOACYL-[ACYL-CARRIER-PROTEIN] SYNTHASE III"/>
    <property type="match status" value="1"/>
</dbReference>
<evidence type="ECO:0000256" key="1">
    <source>
        <dbReference type="ARBA" id="ARBA00022679"/>
    </source>
</evidence>
<dbReference type="RefSeq" id="WP_132418233.1">
    <property type="nucleotide sequence ID" value="NZ_SKFG01000010.1"/>
</dbReference>
<dbReference type="GO" id="GO:0004315">
    <property type="term" value="F:3-oxoacyl-[acyl-carrier-protein] synthase activity"/>
    <property type="evidence" value="ECO:0007669"/>
    <property type="project" value="InterPro"/>
</dbReference>
<dbReference type="NCBIfam" id="NF005308">
    <property type="entry name" value="PRK06840.1"/>
    <property type="match status" value="1"/>
</dbReference>
<dbReference type="OrthoDB" id="9786707at2"/>
<evidence type="ECO:0000313" key="6">
    <source>
        <dbReference type="Proteomes" id="UP000295418"/>
    </source>
</evidence>
<organism evidence="5 6">
    <name type="scientific">Paenibacillus albiflavus</name>
    <dbReference type="NCBI Taxonomy" id="2545760"/>
    <lineage>
        <taxon>Bacteria</taxon>
        <taxon>Bacillati</taxon>
        <taxon>Bacillota</taxon>
        <taxon>Bacilli</taxon>
        <taxon>Bacillales</taxon>
        <taxon>Paenibacillaceae</taxon>
        <taxon>Paenibacillus</taxon>
    </lineage>
</organism>
<dbReference type="AlphaFoldDB" id="A0A4R4ED61"/>
<feature type="domain" description="Beta-ketoacyl-[acyl-carrier-protein] synthase III C-terminal" evidence="3">
    <location>
        <begin position="267"/>
        <end position="354"/>
    </location>
</feature>
<dbReference type="Pfam" id="PF08541">
    <property type="entry name" value="ACP_syn_III_C"/>
    <property type="match status" value="1"/>
</dbReference>
<dbReference type="InterPro" id="IPR013751">
    <property type="entry name" value="ACP_syn_III_N"/>
</dbReference>